<dbReference type="AlphaFoldDB" id="A0A9E7E7P4"/>
<protein>
    <submittedName>
        <fullName evidence="1">Vesicle transport v-SNARE</fullName>
    </submittedName>
</protein>
<keyword evidence="2" id="KW-1185">Reference proteome</keyword>
<evidence type="ECO:0000313" key="2">
    <source>
        <dbReference type="Proteomes" id="UP001055439"/>
    </source>
</evidence>
<dbReference type="EMBL" id="CP097502">
    <property type="protein sequence ID" value="URD71959.1"/>
    <property type="molecule type" value="Genomic_DNA"/>
</dbReference>
<proteinExistence type="predicted"/>
<dbReference type="SUPFAM" id="SSF58038">
    <property type="entry name" value="SNARE fusion complex"/>
    <property type="match status" value="1"/>
</dbReference>
<dbReference type="Pfam" id="PF12352">
    <property type="entry name" value="V-SNARE_C"/>
    <property type="match status" value="1"/>
</dbReference>
<gene>
    <name evidence="1" type="ORF">MUK42_07747</name>
</gene>
<dbReference type="Proteomes" id="UP001055439">
    <property type="component" value="Chromosome 1"/>
</dbReference>
<dbReference type="Gene3D" id="1.20.5.110">
    <property type="match status" value="1"/>
</dbReference>
<reference evidence="1" key="1">
    <citation type="submission" date="2022-05" db="EMBL/GenBank/DDBJ databases">
        <title>The Musa troglodytarum L. genome provides insights into the mechanism of non-climacteric behaviour and enrichment of carotenoids.</title>
        <authorList>
            <person name="Wang J."/>
        </authorList>
    </citation>
    <scope>NUCLEOTIDE SEQUENCE</scope>
    <source>
        <tissue evidence="1">Leaf</tissue>
    </source>
</reference>
<name>A0A9E7E7P4_9LILI</name>
<sequence>MGKVFQSYERHYCEISASLSRECTWTASLCGACHSGSPTLYMPENLWSARISLISISVPISIFPLSFKDHILFRHCFCFSLQSVLRIPDWLKVSRTILGAEKLGVSTRQDLHQQHQSLLHAHNALHGADDTIGKSRKFPMGMSKRMDRSKWAIDSIDIVLVLDNSVDPVV</sequence>
<accession>A0A9E7E7P4</accession>
<evidence type="ECO:0000313" key="1">
    <source>
        <dbReference type="EMBL" id="URD71959.1"/>
    </source>
</evidence>
<organism evidence="1 2">
    <name type="scientific">Musa troglodytarum</name>
    <name type="common">fe'i banana</name>
    <dbReference type="NCBI Taxonomy" id="320322"/>
    <lineage>
        <taxon>Eukaryota</taxon>
        <taxon>Viridiplantae</taxon>
        <taxon>Streptophyta</taxon>
        <taxon>Embryophyta</taxon>
        <taxon>Tracheophyta</taxon>
        <taxon>Spermatophyta</taxon>
        <taxon>Magnoliopsida</taxon>
        <taxon>Liliopsida</taxon>
        <taxon>Zingiberales</taxon>
        <taxon>Musaceae</taxon>
        <taxon>Musa</taxon>
    </lineage>
</organism>